<dbReference type="SUPFAM" id="SSF46785">
    <property type="entry name" value="Winged helix' DNA-binding domain"/>
    <property type="match status" value="1"/>
</dbReference>
<dbReference type="Pfam" id="PF12840">
    <property type="entry name" value="HTH_20"/>
    <property type="match status" value="1"/>
</dbReference>
<evidence type="ECO:0000256" key="1">
    <source>
        <dbReference type="SAM" id="MobiDB-lite"/>
    </source>
</evidence>
<dbReference type="SMART" id="SM00418">
    <property type="entry name" value="HTH_ARSR"/>
    <property type="match status" value="1"/>
</dbReference>
<dbReference type="InterPro" id="IPR011991">
    <property type="entry name" value="ArsR-like_HTH"/>
</dbReference>
<dbReference type="InterPro" id="IPR001845">
    <property type="entry name" value="HTH_ArsR_DNA-bd_dom"/>
</dbReference>
<evidence type="ECO:0000259" key="2">
    <source>
        <dbReference type="SMART" id="SM00418"/>
    </source>
</evidence>
<dbReference type="AlphaFoldDB" id="A0A542ZT92"/>
<reference evidence="3 4" key="1">
    <citation type="submission" date="2019-06" db="EMBL/GenBank/DDBJ databases">
        <title>Sequencing the genomes of 1000 actinobacteria strains.</title>
        <authorList>
            <person name="Klenk H.-P."/>
        </authorList>
    </citation>
    <scope>NUCLEOTIDE SEQUENCE [LARGE SCALE GENOMIC DNA]</scope>
    <source>
        <strain evidence="3 4">DSM 8251</strain>
    </source>
</reference>
<dbReference type="GO" id="GO:0003700">
    <property type="term" value="F:DNA-binding transcription factor activity"/>
    <property type="evidence" value="ECO:0007669"/>
    <property type="project" value="InterPro"/>
</dbReference>
<dbReference type="Proteomes" id="UP000316196">
    <property type="component" value="Unassembled WGS sequence"/>
</dbReference>
<proteinExistence type="predicted"/>
<name>A0A542ZT92_9ACTN</name>
<dbReference type="InterPro" id="IPR036388">
    <property type="entry name" value="WH-like_DNA-bd_sf"/>
</dbReference>
<organism evidence="3 4">
    <name type="scientific">Propioniferax innocua</name>
    <dbReference type="NCBI Taxonomy" id="1753"/>
    <lineage>
        <taxon>Bacteria</taxon>
        <taxon>Bacillati</taxon>
        <taxon>Actinomycetota</taxon>
        <taxon>Actinomycetes</taxon>
        <taxon>Propionibacteriales</taxon>
        <taxon>Propionibacteriaceae</taxon>
        <taxon>Propioniferax</taxon>
    </lineage>
</organism>
<feature type="region of interest" description="Disordered" evidence="1">
    <location>
        <begin position="23"/>
        <end position="81"/>
    </location>
</feature>
<comment type="caution">
    <text evidence="3">The sequence shown here is derived from an EMBL/GenBank/DDBJ whole genome shotgun (WGS) entry which is preliminary data.</text>
</comment>
<sequence length="220" mass="23651">MGEPSADARLTALEQRMDRLVELMEGAGSAGRRGAPTDGRTDTDTGSGVDPEGEGAGPRRRGRARWSAATMPGSGSHAADPSTVDMHDAFWALNRLKGRYPSPGAVAYTGSVDIGVGHVEYQWDRHTDDILDADWADRAERVAALGHPVRLAMLRLLLDAEHTVAQLVDELELASTGVAYHHLNQLQAASWVASPKRGVWAVPVSRIVPLMTIIIAFEEA</sequence>
<feature type="domain" description="HTH arsR-type" evidence="2">
    <location>
        <begin position="140"/>
        <end position="219"/>
    </location>
</feature>
<dbReference type="EMBL" id="VFOR01000001">
    <property type="protein sequence ID" value="TQL63489.1"/>
    <property type="molecule type" value="Genomic_DNA"/>
</dbReference>
<keyword evidence="4" id="KW-1185">Reference proteome</keyword>
<protein>
    <submittedName>
        <fullName evidence="3">Helix-turn-helix protein</fullName>
    </submittedName>
</protein>
<gene>
    <name evidence="3" type="ORF">FB460_1304</name>
</gene>
<accession>A0A542ZT92</accession>
<dbReference type="CDD" id="cd00090">
    <property type="entry name" value="HTH_ARSR"/>
    <property type="match status" value="1"/>
</dbReference>
<dbReference type="Gene3D" id="1.10.10.10">
    <property type="entry name" value="Winged helix-like DNA-binding domain superfamily/Winged helix DNA-binding domain"/>
    <property type="match status" value="1"/>
</dbReference>
<evidence type="ECO:0000313" key="4">
    <source>
        <dbReference type="Proteomes" id="UP000316196"/>
    </source>
</evidence>
<evidence type="ECO:0000313" key="3">
    <source>
        <dbReference type="EMBL" id="TQL63489.1"/>
    </source>
</evidence>
<dbReference type="InterPro" id="IPR036390">
    <property type="entry name" value="WH_DNA-bd_sf"/>
</dbReference>